<proteinExistence type="predicted"/>
<evidence type="ECO:0000313" key="7">
    <source>
        <dbReference type="Proteomes" id="UP000092321"/>
    </source>
</evidence>
<dbReference type="InterPro" id="IPR007853">
    <property type="entry name" value="Znf_DNL-typ"/>
</dbReference>
<keyword evidence="7" id="KW-1185">Reference proteome</keyword>
<accession>A0A1B7TI26</accession>
<gene>
    <name evidence="6" type="ORF">HANVADRAFT_51678</name>
</gene>
<dbReference type="AlphaFoldDB" id="A0A1B7TI26"/>
<dbReference type="GO" id="GO:0050821">
    <property type="term" value="P:protein stabilization"/>
    <property type="evidence" value="ECO:0007669"/>
    <property type="project" value="TreeGrafter"/>
</dbReference>
<dbReference type="InterPro" id="IPR024158">
    <property type="entry name" value="Mt_import_TIM15"/>
</dbReference>
<organism evidence="6 7">
    <name type="scientific">Hanseniaspora valbyensis NRRL Y-1626</name>
    <dbReference type="NCBI Taxonomy" id="766949"/>
    <lineage>
        <taxon>Eukaryota</taxon>
        <taxon>Fungi</taxon>
        <taxon>Dikarya</taxon>
        <taxon>Ascomycota</taxon>
        <taxon>Saccharomycotina</taxon>
        <taxon>Saccharomycetes</taxon>
        <taxon>Saccharomycodales</taxon>
        <taxon>Saccharomycodaceae</taxon>
        <taxon>Hanseniaspora</taxon>
    </lineage>
</organism>
<keyword evidence="2 4" id="KW-0863">Zinc-finger</keyword>
<dbReference type="GO" id="GO:0006457">
    <property type="term" value="P:protein folding"/>
    <property type="evidence" value="ECO:0007669"/>
    <property type="project" value="TreeGrafter"/>
</dbReference>
<dbReference type="GO" id="GO:0030150">
    <property type="term" value="P:protein import into mitochondrial matrix"/>
    <property type="evidence" value="ECO:0007669"/>
    <property type="project" value="TreeGrafter"/>
</dbReference>
<dbReference type="EMBL" id="LXPE01000004">
    <property type="protein sequence ID" value="OBA28386.1"/>
    <property type="molecule type" value="Genomic_DNA"/>
</dbReference>
<evidence type="ECO:0000256" key="1">
    <source>
        <dbReference type="ARBA" id="ARBA00022723"/>
    </source>
</evidence>
<dbReference type="GO" id="GO:0008270">
    <property type="term" value="F:zinc ion binding"/>
    <property type="evidence" value="ECO:0007669"/>
    <property type="project" value="UniProtKB-KW"/>
</dbReference>
<dbReference type="PROSITE" id="PS51501">
    <property type="entry name" value="ZF_DNL"/>
    <property type="match status" value="1"/>
</dbReference>
<sequence>MLNRHLSRFVARRFQASTSSFKVPINPNDKLLLVFTCKQCDHRSSHQISKHGYYKGSVICQCPKCQNRHLISDHMKIFQDDVQNLTLEDILKKKGVEISYDINDIKNNEIPEELKETIKKLQNKDKFPVNNESESLLTDKKD</sequence>
<dbReference type="Pfam" id="PF05180">
    <property type="entry name" value="zf-DNL"/>
    <property type="match status" value="1"/>
</dbReference>
<evidence type="ECO:0000259" key="5">
    <source>
        <dbReference type="PROSITE" id="PS51501"/>
    </source>
</evidence>
<evidence type="ECO:0000256" key="3">
    <source>
        <dbReference type="ARBA" id="ARBA00022833"/>
    </source>
</evidence>
<dbReference type="Proteomes" id="UP000092321">
    <property type="component" value="Unassembled WGS sequence"/>
</dbReference>
<evidence type="ECO:0000256" key="4">
    <source>
        <dbReference type="PROSITE-ProRule" id="PRU00834"/>
    </source>
</evidence>
<keyword evidence="1" id="KW-0479">Metal-binding</keyword>
<feature type="domain" description="DNL-type" evidence="5">
    <location>
        <begin position="26"/>
        <end position="123"/>
    </location>
</feature>
<comment type="caution">
    <text evidence="6">The sequence shown here is derived from an EMBL/GenBank/DDBJ whole genome shotgun (WGS) entry which is preliminary data.</text>
</comment>
<protein>
    <submittedName>
        <fullName evidence="6">Zf-DNL-domain-containing protein</fullName>
    </submittedName>
</protein>
<evidence type="ECO:0000313" key="6">
    <source>
        <dbReference type="EMBL" id="OBA28386.1"/>
    </source>
</evidence>
<dbReference type="OrthoDB" id="512667at2759"/>
<dbReference type="GO" id="GO:0005739">
    <property type="term" value="C:mitochondrion"/>
    <property type="evidence" value="ECO:0007669"/>
    <property type="project" value="TreeGrafter"/>
</dbReference>
<evidence type="ECO:0000256" key="2">
    <source>
        <dbReference type="ARBA" id="ARBA00022771"/>
    </source>
</evidence>
<dbReference type="PANTHER" id="PTHR20922:SF13">
    <property type="entry name" value="DNL-TYPE ZINC FINGER PROTEIN"/>
    <property type="match status" value="1"/>
</dbReference>
<reference evidence="7" key="1">
    <citation type="journal article" date="2016" name="Proc. Natl. Acad. Sci. U.S.A.">
        <title>Comparative genomics of biotechnologically important yeasts.</title>
        <authorList>
            <person name="Riley R."/>
            <person name="Haridas S."/>
            <person name="Wolfe K.H."/>
            <person name="Lopes M.R."/>
            <person name="Hittinger C.T."/>
            <person name="Goeker M."/>
            <person name="Salamov A.A."/>
            <person name="Wisecaver J.H."/>
            <person name="Long T.M."/>
            <person name="Calvey C.H."/>
            <person name="Aerts A.L."/>
            <person name="Barry K.W."/>
            <person name="Choi C."/>
            <person name="Clum A."/>
            <person name="Coughlan A.Y."/>
            <person name="Deshpande S."/>
            <person name="Douglass A.P."/>
            <person name="Hanson S.J."/>
            <person name="Klenk H.-P."/>
            <person name="LaButti K.M."/>
            <person name="Lapidus A."/>
            <person name="Lindquist E.A."/>
            <person name="Lipzen A.M."/>
            <person name="Meier-Kolthoff J.P."/>
            <person name="Ohm R.A."/>
            <person name="Otillar R.P."/>
            <person name="Pangilinan J.L."/>
            <person name="Peng Y."/>
            <person name="Rokas A."/>
            <person name="Rosa C.A."/>
            <person name="Scheuner C."/>
            <person name="Sibirny A.A."/>
            <person name="Slot J.C."/>
            <person name="Stielow J.B."/>
            <person name="Sun H."/>
            <person name="Kurtzman C.P."/>
            <person name="Blackwell M."/>
            <person name="Grigoriev I.V."/>
            <person name="Jeffries T.W."/>
        </authorList>
    </citation>
    <scope>NUCLEOTIDE SEQUENCE [LARGE SCALE GENOMIC DNA]</scope>
    <source>
        <strain evidence="7">NRRL Y-1626</strain>
    </source>
</reference>
<dbReference type="PANTHER" id="PTHR20922">
    <property type="entry name" value="DNL-TYPE ZINC FINGER PROTEIN"/>
    <property type="match status" value="1"/>
</dbReference>
<dbReference type="GO" id="GO:0051087">
    <property type="term" value="F:protein-folding chaperone binding"/>
    <property type="evidence" value="ECO:0007669"/>
    <property type="project" value="TreeGrafter"/>
</dbReference>
<keyword evidence="3" id="KW-0862">Zinc</keyword>
<name>A0A1B7TI26_9ASCO</name>